<evidence type="ECO:0000313" key="2">
    <source>
        <dbReference type="EMBL" id="CCX32371.1"/>
    </source>
</evidence>
<accession>U4LVA8</accession>
<reference evidence="2 3" key="1">
    <citation type="journal article" date="2013" name="PLoS Genet.">
        <title>The genome and development-dependent transcriptomes of Pyronema confluens: a window into fungal evolution.</title>
        <authorList>
            <person name="Traeger S."/>
            <person name="Altegoer F."/>
            <person name="Freitag M."/>
            <person name="Gabaldon T."/>
            <person name="Kempken F."/>
            <person name="Kumar A."/>
            <person name="Marcet-Houben M."/>
            <person name="Poggeler S."/>
            <person name="Stajich J.E."/>
            <person name="Nowrousian M."/>
        </authorList>
    </citation>
    <scope>NUCLEOTIDE SEQUENCE [LARGE SCALE GENOMIC DNA]</scope>
    <source>
        <strain evidence="3">CBS 100304</strain>
        <tissue evidence="2">Vegetative mycelium</tissue>
    </source>
</reference>
<feature type="coiled-coil region" evidence="1">
    <location>
        <begin position="24"/>
        <end position="51"/>
    </location>
</feature>
<evidence type="ECO:0000256" key="1">
    <source>
        <dbReference type="SAM" id="Coils"/>
    </source>
</evidence>
<dbReference type="Proteomes" id="UP000018144">
    <property type="component" value="Unassembled WGS sequence"/>
</dbReference>
<dbReference type="EMBL" id="HF935844">
    <property type="protein sequence ID" value="CCX32371.1"/>
    <property type="molecule type" value="Genomic_DNA"/>
</dbReference>
<gene>
    <name evidence="2" type="ORF">PCON_13020</name>
</gene>
<sequence length="331" mass="38413">MDSNIRILKDANPVSNDDSNSILLQLCERDKAELQQETSSLRAEIERIKSLVKPCQICPEVALAYQNLSDYQVLPFVPDYTDGWFRDNWMLLDRRILEWANAGYHFVPNSRPLRRKSKTLIVIFGNERNVKQIYNSEQRHYLVVARVWKILHDEVFAKLRRMVTVSIPETLLKGEKLQKGQIQNIKGDIATLHPLPRSTAINTCRAKLMKALFTDEDEPFRLEMMKWRSQVVNKMWVYINPLKVPNVESRAMRSELWGIVKDAMKLAATMACQREIVKVIMGKKELKENQMRHIFSNGKVFGPVVTPMLKRGKDRVLVQAGALDFDLYWGL</sequence>
<protein>
    <submittedName>
        <fullName evidence="2">Uncharacterized protein</fullName>
    </submittedName>
</protein>
<name>U4LVA8_PYROM</name>
<dbReference type="OrthoDB" id="10609133at2759"/>
<keyword evidence="1" id="KW-0175">Coiled coil</keyword>
<keyword evidence="3" id="KW-1185">Reference proteome</keyword>
<organism evidence="2 3">
    <name type="scientific">Pyronema omphalodes (strain CBS 100304)</name>
    <name type="common">Pyronema confluens</name>
    <dbReference type="NCBI Taxonomy" id="1076935"/>
    <lineage>
        <taxon>Eukaryota</taxon>
        <taxon>Fungi</taxon>
        <taxon>Dikarya</taxon>
        <taxon>Ascomycota</taxon>
        <taxon>Pezizomycotina</taxon>
        <taxon>Pezizomycetes</taxon>
        <taxon>Pezizales</taxon>
        <taxon>Pyronemataceae</taxon>
        <taxon>Pyronema</taxon>
    </lineage>
</organism>
<proteinExistence type="predicted"/>
<evidence type="ECO:0000313" key="3">
    <source>
        <dbReference type="Proteomes" id="UP000018144"/>
    </source>
</evidence>
<dbReference type="AlphaFoldDB" id="U4LVA8"/>